<dbReference type="InterPro" id="IPR027443">
    <property type="entry name" value="IPNS-like_sf"/>
</dbReference>
<dbReference type="PANTHER" id="PTHR47990">
    <property type="entry name" value="2-OXOGLUTARATE (2OG) AND FE(II)-DEPENDENT OXYGENASE SUPERFAMILY PROTEIN-RELATED"/>
    <property type="match status" value="1"/>
</dbReference>
<gene>
    <name evidence="2" type="primary">DLO2_11</name>
    <name evidence="2" type="ORF">CK203_020658</name>
</gene>
<evidence type="ECO:0000313" key="3">
    <source>
        <dbReference type="Proteomes" id="UP000288805"/>
    </source>
</evidence>
<protein>
    <submittedName>
        <fullName evidence="2">Protein DMR6-like oxygenase 2</fullName>
    </submittedName>
</protein>
<dbReference type="SUPFAM" id="SSF51197">
    <property type="entry name" value="Clavaminate synthase-like"/>
    <property type="match status" value="1"/>
</dbReference>
<sequence length="94" mass="10600">MRCSHGRSSLVVGRYKDAEALTVLFQDGVKGLEVKGKVDGEWIGVKPIPNAYIINVGDIIKVWSNDKYESVEHRVVANSEKERFSIPFFFLPSM</sequence>
<proteinExistence type="predicted"/>
<dbReference type="EMBL" id="QGNW01000842">
    <property type="protein sequence ID" value="RVW61248.1"/>
    <property type="molecule type" value="Genomic_DNA"/>
</dbReference>
<dbReference type="InterPro" id="IPR044861">
    <property type="entry name" value="IPNS-like_FE2OG_OXY"/>
</dbReference>
<accession>A0A438FML1</accession>
<dbReference type="Proteomes" id="UP000288805">
    <property type="component" value="Unassembled WGS sequence"/>
</dbReference>
<dbReference type="Gene3D" id="2.60.120.330">
    <property type="entry name" value="B-lactam Antibiotic, Isopenicillin N Synthase, Chain"/>
    <property type="match status" value="1"/>
</dbReference>
<dbReference type="InterPro" id="IPR005123">
    <property type="entry name" value="Oxoglu/Fe-dep_dioxygenase_dom"/>
</dbReference>
<dbReference type="PROSITE" id="PS51471">
    <property type="entry name" value="FE2OG_OXY"/>
    <property type="match status" value="1"/>
</dbReference>
<dbReference type="Pfam" id="PF03171">
    <property type="entry name" value="2OG-FeII_Oxy"/>
    <property type="match status" value="1"/>
</dbReference>
<reference evidence="2 3" key="1">
    <citation type="journal article" date="2018" name="PLoS Genet.">
        <title>Population sequencing reveals clonal diversity and ancestral inbreeding in the grapevine cultivar Chardonnay.</title>
        <authorList>
            <person name="Roach M.J."/>
            <person name="Johnson D.L."/>
            <person name="Bohlmann J."/>
            <person name="van Vuuren H.J."/>
            <person name="Jones S.J."/>
            <person name="Pretorius I.S."/>
            <person name="Schmidt S.A."/>
            <person name="Borneman A.R."/>
        </authorList>
    </citation>
    <scope>NUCLEOTIDE SEQUENCE [LARGE SCALE GENOMIC DNA]</scope>
    <source>
        <strain evidence="3">cv. Chardonnay</strain>
        <tissue evidence="2">Leaf</tissue>
    </source>
</reference>
<evidence type="ECO:0000313" key="2">
    <source>
        <dbReference type="EMBL" id="RVW61248.1"/>
    </source>
</evidence>
<comment type="caution">
    <text evidence="2">The sequence shown here is derived from an EMBL/GenBank/DDBJ whole genome shotgun (WGS) entry which is preliminary data.</text>
</comment>
<organism evidence="2 3">
    <name type="scientific">Vitis vinifera</name>
    <name type="common">Grape</name>
    <dbReference type="NCBI Taxonomy" id="29760"/>
    <lineage>
        <taxon>Eukaryota</taxon>
        <taxon>Viridiplantae</taxon>
        <taxon>Streptophyta</taxon>
        <taxon>Embryophyta</taxon>
        <taxon>Tracheophyta</taxon>
        <taxon>Spermatophyta</taxon>
        <taxon>Magnoliopsida</taxon>
        <taxon>eudicotyledons</taxon>
        <taxon>Gunneridae</taxon>
        <taxon>Pentapetalae</taxon>
        <taxon>rosids</taxon>
        <taxon>Vitales</taxon>
        <taxon>Vitaceae</taxon>
        <taxon>Viteae</taxon>
        <taxon>Vitis</taxon>
    </lineage>
</organism>
<dbReference type="AlphaFoldDB" id="A0A438FML1"/>
<evidence type="ECO:0000259" key="1">
    <source>
        <dbReference type="PROSITE" id="PS51471"/>
    </source>
</evidence>
<feature type="domain" description="Fe2OG dioxygenase" evidence="1">
    <location>
        <begin position="1"/>
        <end position="92"/>
    </location>
</feature>
<name>A0A438FML1_VITVI</name>
<dbReference type="InterPro" id="IPR050231">
    <property type="entry name" value="Iron_ascorbate_oxido_reductase"/>
</dbReference>